<gene>
    <name evidence="2" type="ORF">LTRI10_LOCUS30273</name>
</gene>
<name>A0AAV2EUR3_9ROSI</name>
<feature type="region of interest" description="Disordered" evidence="1">
    <location>
        <begin position="1"/>
        <end position="33"/>
    </location>
</feature>
<reference evidence="2 3" key="1">
    <citation type="submission" date="2024-04" db="EMBL/GenBank/DDBJ databases">
        <authorList>
            <person name="Fracassetti M."/>
        </authorList>
    </citation>
    <scope>NUCLEOTIDE SEQUENCE [LARGE SCALE GENOMIC DNA]</scope>
</reference>
<evidence type="ECO:0000313" key="3">
    <source>
        <dbReference type="Proteomes" id="UP001497516"/>
    </source>
</evidence>
<protein>
    <submittedName>
        <fullName evidence="2">Uncharacterized protein</fullName>
    </submittedName>
</protein>
<dbReference type="EMBL" id="OZ034818">
    <property type="protein sequence ID" value="CAL1389417.1"/>
    <property type="molecule type" value="Genomic_DNA"/>
</dbReference>
<dbReference type="AlphaFoldDB" id="A0AAV2EUR3"/>
<keyword evidence="3" id="KW-1185">Reference proteome</keyword>
<accession>A0AAV2EUR3</accession>
<organism evidence="2 3">
    <name type="scientific">Linum trigynum</name>
    <dbReference type="NCBI Taxonomy" id="586398"/>
    <lineage>
        <taxon>Eukaryota</taxon>
        <taxon>Viridiplantae</taxon>
        <taxon>Streptophyta</taxon>
        <taxon>Embryophyta</taxon>
        <taxon>Tracheophyta</taxon>
        <taxon>Spermatophyta</taxon>
        <taxon>Magnoliopsida</taxon>
        <taxon>eudicotyledons</taxon>
        <taxon>Gunneridae</taxon>
        <taxon>Pentapetalae</taxon>
        <taxon>rosids</taxon>
        <taxon>fabids</taxon>
        <taxon>Malpighiales</taxon>
        <taxon>Linaceae</taxon>
        <taxon>Linum</taxon>
    </lineage>
</organism>
<dbReference type="Proteomes" id="UP001497516">
    <property type="component" value="Chromosome 5"/>
</dbReference>
<evidence type="ECO:0000256" key="1">
    <source>
        <dbReference type="SAM" id="MobiDB-lite"/>
    </source>
</evidence>
<proteinExistence type="predicted"/>
<evidence type="ECO:0000313" key="2">
    <source>
        <dbReference type="EMBL" id="CAL1389417.1"/>
    </source>
</evidence>
<sequence length="140" mass="16070">MQPKSEAGTSGQRSSRPRQQRQPNLQAPLNLGEILAHPGQTLWSRRRRRRFRHGSRRLRRQQRWSKRILSTAAQLTVDDDWDGCKSDGLKRFQPAVAAPTPIPKKDDRRRIAAAWRGKTWLPVFLASLASLVPFWEGLIG</sequence>